<organism evidence="1 2">
    <name type="scientific">Apiospora phragmitis</name>
    <dbReference type="NCBI Taxonomy" id="2905665"/>
    <lineage>
        <taxon>Eukaryota</taxon>
        <taxon>Fungi</taxon>
        <taxon>Dikarya</taxon>
        <taxon>Ascomycota</taxon>
        <taxon>Pezizomycotina</taxon>
        <taxon>Sordariomycetes</taxon>
        <taxon>Xylariomycetidae</taxon>
        <taxon>Amphisphaeriales</taxon>
        <taxon>Apiosporaceae</taxon>
        <taxon>Apiospora</taxon>
    </lineage>
</organism>
<dbReference type="RefSeq" id="XP_066717838.1">
    <property type="nucleotide sequence ID" value="XM_066855671.1"/>
</dbReference>
<gene>
    <name evidence="1" type="ORF">PG994_004262</name>
</gene>
<evidence type="ECO:0000313" key="1">
    <source>
        <dbReference type="EMBL" id="KAK8073363.1"/>
    </source>
</evidence>
<dbReference type="InterPro" id="IPR038014">
    <property type="entry name" value="Ies1"/>
</dbReference>
<proteinExistence type="predicted"/>
<dbReference type="EMBL" id="JAQQWL010000005">
    <property type="protein sequence ID" value="KAK8073363.1"/>
    <property type="molecule type" value="Genomic_DNA"/>
</dbReference>
<accession>A0ABR1VQ36</accession>
<evidence type="ECO:0000313" key="2">
    <source>
        <dbReference type="Proteomes" id="UP001480595"/>
    </source>
</evidence>
<protein>
    <submittedName>
        <fullName evidence="1">Uncharacterized protein</fullName>
    </submittedName>
</protein>
<dbReference type="PANTHER" id="PTHR37287:SF1">
    <property type="entry name" value="INO EIGHTY SUBUNIT 1"/>
    <property type="match status" value="1"/>
</dbReference>
<dbReference type="PANTHER" id="PTHR37287">
    <property type="entry name" value="INO EIGHTY SUBUNIT 1"/>
    <property type="match status" value="1"/>
</dbReference>
<reference evidence="1 2" key="1">
    <citation type="submission" date="2023-01" db="EMBL/GenBank/DDBJ databases">
        <title>Analysis of 21 Apiospora genomes using comparative genomics revels a genus with tremendous synthesis potential of carbohydrate active enzymes and secondary metabolites.</title>
        <authorList>
            <person name="Sorensen T."/>
        </authorList>
    </citation>
    <scope>NUCLEOTIDE SEQUENCE [LARGE SCALE GENOMIC DNA]</scope>
    <source>
        <strain evidence="1 2">CBS 135458</strain>
    </source>
</reference>
<sequence>MMIVKPRLSSRRGNSEITYSSVNASVSENDGAESLIDKVRHLQKEGEPLWRKDIQYDFLCATFDNEQKVFNNSYDLAQTEKHTFVNAYIDTMARKSKTSKVLRRQLLSGQEATKSTAIVCLLVNVGSYGYHLDYASPASYLPYHPSLQAYQDGTYKQLQGDPHLENILNGASNERPEPHSLHNFKALDLPRTVPVNLVSLICH</sequence>
<name>A0ABR1VQ36_9PEZI</name>
<dbReference type="GeneID" id="92088734"/>
<keyword evidence="2" id="KW-1185">Reference proteome</keyword>
<comment type="caution">
    <text evidence="1">The sequence shown here is derived from an EMBL/GenBank/DDBJ whole genome shotgun (WGS) entry which is preliminary data.</text>
</comment>
<dbReference type="Proteomes" id="UP001480595">
    <property type="component" value="Unassembled WGS sequence"/>
</dbReference>